<accession>A0A6H2EL32</accession>
<protein>
    <submittedName>
        <fullName evidence="3">YdcF family protein</fullName>
    </submittedName>
</protein>
<dbReference type="PANTHER" id="PTHR30336">
    <property type="entry name" value="INNER MEMBRANE PROTEIN, PROBABLE PERMEASE"/>
    <property type="match status" value="1"/>
</dbReference>
<name>A0A6H2EL32_9ACTO</name>
<evidence type="ECO:0000313" key="4">
    <source>
        <dbReference type="Proteomes" id="UP000502298"/>
    </source>
</evidence>
<evidence type="ECO:0000313" key="3">
    <source>
        <dbReference type="EMBL" id="QJC21517.1"/>
    </source>
</evidence>
<dbReference type="GO" id="GO:0000270">
    <property type="term" value="P:peptidoglycan metabolic process"/>
    <property type="evidence" value="ECO:0007669"/>
    <property type="project" value="TreeGrafter"/>
</dbReference>
<organism evidence="3 4">
    <name type="scientific">Arcanobacterium buesumense</name>
    <dbReference type="NCBI Taxonomy" id="2722751"/>
    <lineage>
        <taxon>Bacteria</taxon>
        <taxon>Bacillati</taxon>
        <taxon>Actinomycetota</taxon>
        <taxon>Actinomycetes</taxon>
        <taxon>Actinomycetales</taxon>
        <taxon>Actinomycetaceae</taxon>
        <taxon>Arcanobacterium</taxon>
    </lineage>
</organism>
<dbReference type="Proteomes" id="UP000502298">
    <property type="component" value="Chromosome"/>
</dbReference>
<dbReference type="GO" id="GO:0005886">
    <property type="term" value="C:plasma membrane"/>
    <property type="evidence" value="ECO:0007669"/>
    <property type="project" value="TreeGrafter"/>
</dbReference>
<feature type="domain" description="DUF218" evidence="2">
    <location>
        <begin position="109"/>
        <end position="251"/>
    </location>
</feature>
<proteinExistence type="predicted"/>
<dbReference type="Gene3D" id="3.40.50.620">
    <property type="entry name" value="HUPs"/>
    <property type="match status" value="1"/>
</dbReference>
<dbReference type="InterPro" id="IPR051599">
    <property type="entry name" value="Cell_Envelope_Assoc"/>
</dbReference>
<sequence>MNEVTRSMSGMWVIMACVSASIVLVAWACWRLVQPRRWRTTGTLIIAGGVLMWLAALLSFALYVERMPSWAVVGVSCIVVIGGYLGLGLSAFMVHARKNSHGDIAAGCDVVVVLGAGLVGERVSALLAARLDRGLQLALAGGADAIVCSGGQGADEVISEAAAMARYLSGKVPEYMRVILEDSSTTTEENLRFSSQLITADVNPNAQVVVATSNYHVLRTRGLARRARLDWPVYGAPSVLWFFPTSFLREYAAVLVFHWRFHAAVLGGLCAVMAALAF</sequence>
<keyword evidence="1" id="KW-0472">Membrane</keyword>
<reference evidence="3 4" key="1">
    <citation type="submission" date="2020-03" db="EMBL/GenBank/DDBJ databases">
        <title>Complete genome of Arcanobacterium buesumensis sp. nov. strain 2701.</title>
        <authorList>
            <person name="Borowiak M."/>
            <person name="Alssahen M."/>
            <person name="Laemmler C."/>
            <person name="Malorny B."/>
            <person name="Hassan A."/>
            <person name="Prenger-Berninghoff E."/>
            <person name="Ploetz M."/>
            <person name="Abdulmawjood A."/>
        </authorList>
    </citation>
    <scope>NUCLEOTIDE SEQUENCE [LARGE SCALE GENOMIC DNA]</scope>
    <source>
        <strain evidence="3 4">2701</strain>
    </source>
</reference>
<keyword evidence="1" id="KW-1133">Transmembrane helix</keyword>
<dbReference type="PANTHER" id="PTHR30336:SF4">
    <property type="entry name" value="ENVELOPE BIOGENESIS FACTOR ELYC"/>
    <property type="match status" value="1"/>
</dbReference>
<dbReference type="Pfam" id="PF02698">
    <property type="entry name" value="DUF218"/>
    <property type="match status" value="1"/>
</dbReference>
<keyword evidence="1" id="KW-0812">Transmembrane</keyword>
<feature type="transmembrane region" description="Helical" evidence="1">
    <location>
        <begin position="12"/>
        <end position="30"/>
    </location>
</feature>
<gene>
    <name evidence="3" type="ORF">HC352_02640</name>
</gene>
<evidence type="ECO:0000256" key="1">
    <source>
        <dbReference type="SAM" id="Phobius"/>
    </source>
</evidence>
<dbReference type="CDD" id="cd06259">
    <property type="entry name" value="YdcF-like"/>
    <property type="match status" value="1"/>
</dbReference>
<feature type="transmembrane region" description="Helical" evidence="1">
    <location>
        <begin position="42"/>
        <end position="64"/>
    </location>
</feature>
<dbReference type="AlphaFoldDB" id="A0A6H2EL32"/>
<dbReference type="KEGG" id="arca:HC352_02640"/>
<dbReference type="RefSeq" id="WP_168917457.1">
    <property type="nucleotide sequence ID" value="NZ_CP050804.1"/>
</dbReference>
<dbReference type="GO" id="GO:0043164">
    <property type="term" value="P:Gram-negative-bacterium-type cell wall biogenesis"/>
    <property type="evidence" value="ECO:0007669"/>
    <property type="project" value="TreeGrafter"/>
</dbReference>
<evidence type="ECO:0000259" key="2">
    <source>
        <dbReference type="Pfam" id="PF02698"/>
    </source>
</evidence>
<dbReference type="InterPro" id="IPR003848">
    <property type="entry name" value="DUF218"/>
</dbReference>
<feature type="transmembrane region" description="Helical" evidence="1">
    <location>
        <begin position="70"/>
        <end position="94"/>
    </location>
</feature>
<keyword evidence="4" id="KW-1185">Reference proteome</keyword>
<feature type="transmembrane region" description="Helical" evidence="1">
    <location>
        <begin position="259"/>
        <end position="277"/>
    </location>
</feature>
<dbReference type="InterPro" id="IPR014729">
    <property type="entry name" value="Rossmann-like_a/b/a_fold"/>
</dbReference>
<dbReference type="EMBL" id="CP050804">
    <property type="protein sequence ID" value="QJC21517.1"/>
    <property type="molecule type" value="Genomic_DNA"/>
</dbReference>
<dbReference type="PROSITE" id="PS51257">
    <property type="entry name" value="PROKAR_LIPOPROTEIN"/>
    <property type="match status" value="1"/>
</dbReference>